<evidence type="ECO:0000313" key="3">
    <source>
        <dbReference type="EMBL" id="OAF54690.1"/>
    </source>
</evidence>
<evidence type="ECO:0000256" key="1">
    <source>
        <dbReference type="ARBA" id="ARBA00010209"/>
    </source>
</evidence>
<reference evidence="3" key="1">
    <citation type="submission" date="2016-03" db="EMBL/GenBank/DDBJ databases">
        <title>Updated assembly of Pseudogymnoascus destructans, the fungus causing white-nose syndrome of bats.</title>
        <authorList>
            <person name="Palmer J.M."/>
            <person name="Drees K.P."/>
            <person name="Foster J.T."/>
            <person name="Lindner D.L."/>
        </authorList>
    </citation>
    <scope>NUCLEOTIDE SEQUENCE [LARGE SCALE GENOMIC DNA]</scope>
    <source>
        <strain evidence="3">20631-21</strain>
    </source>
</reference>
<dbReference type="Proteomes" id="UP000077154">
    <property type="component" value="Unassembled WGS sequence"/>
</dbReference>
<keyword evidence="2" id="KW-0808">Transferase</keyword>
<dbReference type="OrthoDB" id="3354387at2759"/>
<dbReference type="GeneID" id="36292018"/>
<dbReference type="GO" id="GO:0016765">
    <property type="term" value="F:transferase activity, transferring alkyl or aryl (other than methyl) groups"/>
    <property type="evidence" value="ECO:0007669"/>
    <property type="project" value="InterPro"/>
</dbReference>
<dbReference type="PANTHER" id="PTHR40627:SF4">
    <property type="entry name" value="PRENYLTRANSFERASE ASQH1-RELATED"/>
    <property type="match status" value="1"/>
</dbReference>
<evidence type="ECO:0000256" key="2">
    <source>
        <dbReference type="ARBA" id="ARBA00022679"/>
    </source>
</evidence>
<proteinExistence type="inferred from homology"/>
<dbReference type="InterPro" id="IPR017795">
    <property type="entry name" value="ABBA_NscD-like"/>
</dbReference>
<dbReference type="RefSeq" id="XP_024319994.1">
    <property type="nucleotide sequence ID" value="XM_024472520.1"/>
</dbReference>
<dbReference type="Pfam" id="PF11991">
    <property type="entry name" value="Trp_DMAT"/>
    <property type="match status" value="1"/>
</dbReference>
<dbReference type="EMBL" id="KV441416">
    <property type="protein sequence ID" value="OAF54690.1"/>
    <property type="molecule type" value="Genomic_DNA"/>
</dbReference>
<gene>
    <name evidence="3" type="ORF">VC83_08980</name>
</gene>
<accession>A0A176ZZD6</accession>
<sequence length="183" mass="20358">MEGRSPTPIPPYRDSICPLLGARPDNTSTKSGVGWDGNPLEYSFELRGSTKNKSVRFVVDLSELRPADKNNTLSMATTQKVVDALAEKTPGFDDTWYRVLKEWFVYSHLSPNEQEALIAKAGQQTSVILAYLLCRAMPPRRDGFTPVRLAGFSRKAGPPLRDGFPSTRAIYAFNQGQKFYIPG</sequence>
<name>A0A176ZZD6_9PEZI</name>
<comment type="similarity">
    <text evidence="1">Belongs to the tryptophan dimethylallyltransferase family.</text>
</comment>
<protein>
    <submittedName>
        <fullName evidence="3">Uncharacterized protein</fullName>
    </submittedName>
</protein>
<dbReference type="GO" id="GO:0009820">
    <property type="term" value="P:alkaloid metabolic process"/>
    <property type="evidence" value="ECO:0007669"/>
    <property type="project" value="InterPro"/>
</dbReference>
<dbReference type="AlphaFoldDB" id="A0A176ZZD6"/>
<organism evidence="3">
    <name type="scientific">Pseudogymnoascus destructans</name>
    <dbReference type="NCBI Taxonomy" id="655981"/>
    <lineage>
        <taxon>Eukaryota</taxon>
        <taxon>Fungi</taxon>
        <taxon>Dikarya</taxon>
        <taxon>Ascomycota</taxon>
        <taxon>Pezizomycotina</taxon>
        <taxon>Leotiomycetes</taxon>
        <taxon>Thelebolales</taxon>
        <taxon>Thelebolaceae</taxon>
        <taxon>Pseudogymnoascus</taxon>
    </lineage>
</organism>
<dbReference type="PANTHER" id="PTHR40627">
    <property type="entry name" value="INDOLE PRENYLTRANSFERASE TDIB-RELATED"/>
    <property type="match status" value="1"/>
</dbReference>